<dbReference type="Gene3D" id="2.10.90.10">
    <property type="entry name" value="Cystine-knot cytokines"/>
    <property type="match status" value="1"/>
</dbReference>
<dbReference type="InterPro" id="IPR014853">
    <property type="entry name" value="VWF/SSPO/ZAN-like_Cys-rich_dom"/>
</dbReference>
<feature type="disulfide bond" evidence="2">
    <location>
        <begin position="391"/>
        <end position="445"/>
    </location>
</feature>
<evidence type="ECO:0000313" key="5">
    <source>
        <dbReference type="EMBL" id="NXS64139.1"/>
    </source>
</evidence>
<gene>
    <name evidence="5" type="primary">Muc5ac_1</name>
    <name evidence="5" type="ORF">BRALEP_R03906</name>
</gene>
<dbReference type="Pfam" id="PF08742">
    <property type="entry name" value="C8"/>
    <property type="match status" value="1"/>
</dbReference>
<comment type="caution">
    <text evidence="5">The sequence shown here is derived from an EMBL/GenBank/DDBJ whole genome shotgun (WGS) entry which is preliminary data.</text>
</comment>
<dbReference type="PROSITE" id="PS50184">
    <property type="entry name" value="VWFC_2"/>
    <property type="match status" value="1"/>
</dbReference>
<dbReference type="InterPro" id="IPR006207">
    <property type="entry name" value="Cys_knot_C"/>
</dbReference>
<accession>A0A7L2W3P2</accession>
<dbReference type="OrthoDB" id="10071893at2759"/>
<keyword evidence="6" id="KW-1185">Reference proteome</keyword>
<dbReference type="AlphaFoldDB" id="A0A7L2W3P2"/>
<keyword evidence="1 2" id="KW-1015">Disulfide bond</keyword>
<dbReference type="PROSITE" id="PS01208">
    <property type="entry name" value="VWFC_1"/>
    <property type="match status" value="1"/>
</dbReference>
<proteinExistence type="predicted"/>
<sequence length="452" mass="50009">CFCLACSTFAACHAVIPPEPFFQGCVFDGCRVANESIQCSSLEIYATECAARGVCIDWRGKTNNICPFHCPANTIYKPCGPINPATCDQSLIELPGYGVTEGCFCPEGKTLLSKDNHICVSECGEQWTRDCQECVCDRNTLKIRCRKHRCSPTQQVFCDEPGYMAVEVQIPEDPCCTRTECYCNTSLCPEMTPQCLEGQEIVTIMQPGRCCPTFECRQGCVVNETYYSPGALVPSGPCEECICSGSSYPSPHHPTIKCEPVICNTHCPEGYKYTKEPGQCCGTCKPAACILTMGGNTTQVLHVGEFWSPSGNNCTTYTCEKYEDQYIKVILQKTCPTLDYNDCDPDDIKLSDDGCCQQCRPKQKSCMKHNTTSVITYHGCVSPVPVELTYCEGSCDAYSRYSLESNTMEHKCSCCQETETSQRKVTLKCSDGTFLDHTYTYVEKCNCVTADC</sequence>
<dbReference type="Proteomes" id="UP000520535">
    <property type="component" value="Unassembled WGS sequence"/>
</dbReference>
<reference evidence="5 6" key="1">
    <citation type="submission" date="2019-09" db="EMBL/GenBank/DDBJ databases">
        <title>Bird 10,000 Genomes (B10K) Project - Family phase.</title>
        <authorList>
            <person name="Zhang G."/>
        </authorList>
    </citation>
    <scope>NUCLEOTIDE SEQUENCE [LARGE SCALE GENOMIC DNA]</scope>
    <source>
        <strain evidence="5">B10K-DU-012-52</strain>
    </source>
</reference>
<feature type="domain" description="VWFC" evidence="4">
    <location>
        <begin position="218"/>
        <end position="285"/>
    </location>
</feature>
<dbReference type="SMART" id="SM00832">
    <property type="entry name" value="C8"/>
    <property type="match status" value="1"/>
</dbReference>
<dbReference type="InterPro" id="IPR001007">
    <property type="entry name" value="VWF_dom"/>
</dbReference>
<dbReference type="SMART" id="SM00214">
    <property type="entry name" value="VWC"/>
    <property type="match status" value="2"/>
</dbReference>
<dbReference type="InterPro" id="IPR036084">
    <property type="entry name" value="Ser_inhib-like_sf"/>
</dbReference>
<evidence type="ECO:0000256" key="1">
    <source>
        <dbReference type="ARBA" id="ARBA00023157"/>
    </source>
</evidence>
<dbReference type="PROSITE" id="PS01225">
    <property type="entry name" value="CTCK_2"/>
    <property type="match status" value="1"/>
</dbReference>
<dbReference type="SMART" id="SM00041">
    <property type="entry name" value="CT"/>
    <property type="match status" value="1"/>
</dbReference>
<comment type="caution">
    <text evidence="2">Lacks conserved residue(s) required for the propagation of feature annotation.</text>
</comment>
<name>A0A7L2W3P2_9AVES</name>
<dbReference type="PANTHER" id="PTHR11339">
    <property type="entry name" value="EXTRACELLULAR MATRIX GLYCOPROTEIN RELATED"/>
    <property type="match status" value="1"/>
</dbReference>
<organism evidence="5 6">
    <name type="scientific">Brachypteracias leptosomus</name>
    <name type="common">short-legged ground-roller</name>
    <dbReference type="NCBI Taxonomy" id="135165"/>
    <lineage>
        <taxon>Eukaryota</taxon>
        <taxon>Metazoa</taxon>
        <taxon>Chordata</taxon>
        <taxon>Craniata</taxon>
        <taxon>Vertebrata</taxon>
        <taxon>Euteleostomi</taxon>
        <taxon>Archelosauria</taxon>
        <taxon>Archosauria</taxon>
        <taxon>Dinosauria</taxon>
        <taxon>Saurischia</taxon>
        <taxon>Theropoda</taxon>
        <taxon>Coelurosauria</taxon>
        <taxon>Aves</taxon>
        <taxon>Neognathae</taxon>
        <taxon>Neoaves</taxon>
        <taxon>Telluraves</taxon>
        <taxon>Coraciimorphae</taxon>
        <taxon>Coraciiformes</taxon>
        <taxon>Brachypteraciidae</taxon>
        <taxon>Brachypteracias</taxon>
    </lineage>
</organism>
<dbReference type="Gene3D" id="2.10.25.10">
    <property type="entry name" value="Laminin"/>
    <property type="match status" value="1"/>
</dbReference>
<protein>
    <submittedName>
        <fullName evidence="5">MUC5A protein</fullName>
    </submittedName>
</protein>
<evidence type="ECO:0000259" key="3">
    <source>
        <dbReference type="PROSITE" id="PS01225"/>
    </source>
</evidence>
<evidence type="ECO:0000259" key="4">
    <source>
        <dbReference type="PROSITE" id="PS50184"/>
    </source>
</evidence>
<feature type="non-terminal residue" evidence="5">
    <location>
        <position position="452"/>
    </location>
</feature>
<dbReference type="EMBL" id="VYZX01033421">
    <property type="protein sequence ID" value="NXS64139.1"/>
    <property type="molecule type" value="Genomic_DNA"/>
</dbReference>
<feature type="non-terminal residue" evidence="5">
    <location>
        <position position="1"/>
    </location>
</feature>
<dbReference type="PANTHER" id="PTHR11339:SF402">
    <property type="entry name" value="VWFD DOMAIN-CONTAINING PROTEIN"/>
    <property type="match status" value="1"/>
</dbReference>
<feature type="domain" description="CTCK" evidence="3">
    <location>
        <begin position="359"/>
        <end position="452"/>
    </location>
</feature>
<evidence type="ECO:0000256" key="2">
    <source>
        <dbReference type="PROSITE-ProRule" id="PRU00039"/>
    </source>
</evidence>
<evidence type="ECO:0000313" key="6">
    <source>
        <dbReference type="Proteomes" id="UP000520535"/>
    </source>
</evidence>
<dbReference type="SUPFAM" id="SSF57603">
    <property type="entry name" value="FnI-like domain"/>
    <property type="match status" value="1"/>
</dbReference>
<dbReference type="InterPro" id="IPR029034">
    <property type="entry name" value="Cystine-knot_cytokine"/>
</dbReference>
<dbReference type="SUPFAM" id="SSF57567">
    <property type="entry name" value="Serine protease inhibitors"/>
    <property type="match status" value="1"/>
</dbReference>
<feature type="disulfide bond" evidence="2">
    <location>
        <begin position="395"/>
        <end position="447"/>
    </location>
</feature>
<dbReference type="PROSITE" id="PS01185">
    <property type="entry name" value="CTCK_1"/>
    <property type="match status" value="1"/>
</dbReference>
<dbReference type="InterPro" id="IPR050780">
    <property type="entry name" value="Mucin_vWF_Thrombospondin_sf"/>
</dbReference>
<feature type="disulfide bond" evidence="2">
    <location>
        <begin position="380"/>
        <end position="429"/>
    </location>
</feature>